<dbReference type="InterPro" id="IPR058685">
    <property type="entry name" value="Ig_NPHP4_4th"/>
</dbReference>
<dbReference type="Pfam" id="PF26187">
    <property type="entry name" value="Ig_NPHP4_4th"/>
    <property type="match status" value="1"/>
</dbReference>
<keyword evidence="4" id="KW-1185">Reference proteome</keyword>
<evidence type="ECO:0000313" key="3">
    <source>
        <dbReference type="EMBL" id="ELK28061.1"/>
    </source>
</evidence>
<sequence>MDPKGVFVLPPHGVQDLHVGVRPRQAGSRFVHLNVVDVDFHQLVASWLVCLSCRPPLISKAFEITMAAGEGKGAHKQITYTNPYPFRRAYRLHCNHPDLLQFTEDTFQVAGGETYTIDLRFAPSRRAGEREVLIHINDHEDKTEETFCVKVAYR</sequence>
<dbReference type="InterPro" id="IPR029775">
    <property type="entry name" value="NPHP4"/>
</dbReference>
<dbReference type="GO" id="GO:0090090">
    <property type="term" value="P:negative regulation of canonical Wnt signaling pathway"/>
    <property type="evidence" value="ECO:0007669"/>
    <property type="project" value="InterPro"/>
</dbReference>
<dbReference type="GO" id="GO:0097730">
    <property type="term" value="C:non-motile cilium"/>
    <property type="evidence" value="ECO:0007669"/>
    <property type="project" value="InterPro"/>
</dbReference>
<name>L5LPP8_MYODS</name>
<dbReference type="PANTHER" id="PTHR31043:SF3">
    <property type="entry name" value="NEPHROCYSTIN-4"/>
    <property type="match status" value="1"/>
</dbReference>
<protein>
    <submittedName>
        <fullName evidence="3">Nephrocystin-4</fullName>
    </submittedName>
</protein>
<evidence type="ECO:0000313" key="4">
    <source>
        <dbReference type="Proteomes" id="UP000010556"/>
    </source>
</evidence>
<feature type="domain" description="NPHP4 Ig-like" evidence="2">
    <location>
        <begin position="59"/>
        <end position="154"/>
    </location>
</feature>
<dbReference type="eggNOG" id="ENOG502QUNP">
    <property type="taxonomic scope" value="Eukaryota"/>
</dbReference>
<dbReference type="InterPro" id="IPR058686">
    <property type="entry name" value="Ig_NPHP4_3rd"/>
</dbReference>
<dbReference type="GO" id="GO:0097546">
    <property type="term" value="C:ciliary base"/>
    <property type="evidence" value="ECO:0007669"/>
    <property type="project" value="TreeGrafter"/>
</dbReference>
<gene>
    <name evidence="3" type="ORF">MDA_GLEAN10024453</name>
</gene>
<dbReference type="GO" id="GO:0035869">
    <property type="term" value="C:ciliary transition zone"/>
    <property type="evidence" value="ECO:0007669"/>
    <property type="project" value="TreeGrafter"/>
</dbReference>
<evidence type="ECO:0000259" key="2">
    <source>
        <dbReference type="Pfam" id="PF26187"/>
    </source>
</evidence>
<dbReference type="AlphaFoldDB" id="L5LPP8"/>
<dbReference type="Proteomes" id="UP000010556">
    <property type="component" value="Unassembled WGS sequence"/>
</dbReference>
<proteinExistence type="predicted"/>
<reference evidence="4" key="1">
    <citation type="journal article" date="2013" name="Science">
        <title>Comparative analysis of bat genomes provides insight into the evolution of flight and immunity.</title>
        <authorList>
            <person name="Zhang G."/>
            <person name="Cowled C."/>
            <person name="Shi Z."/>
            <person name="Huang Z."/>
            <person name="Bishop-Lilly K.A."/>
            <person name="Fang X."/>
            <person name="Wynne J.W."/>
            <person name="Xiong Z."/>
            <person name="Baker M.L."/>
            <person name="Zhao W."/>
            <person name="Tachedjian M."/>
            <person name="Zhu Y."/>
            <person name="Zhou P."/>
            <person name="Jiang X."/>
            <person name="Ng J."/>
            <person name="Yang L."/>
            <person name="Wu L."/>
            <person name="Xiao J."/>
            <person name="Feng Y."/>
            <person name="Chen Y."/>
            <person name="Sun X."/>
            <person name="Zhang Y."/>
            <person name="Marsh G.A."/>
            <person name="Crameri G."/>
            <person name="Broder C.C."/>
            <person name="Frey K.G."/>
            <person name="Wang L.F."/>
            <person name="Wang J."/>
        </authorList>
    </citation>
    <scope>NUCLEOTIDE SEQUENCE [LARGE SCALE GENOMIC DNA]</scope>
</reference>
<feature type="domain" description="NPHP4 Ig-like" evidence="1">
    <location>
        <begin position="1"/>
        <end position="54"/>
    </location>
</feature>
<accession>L5LPP8</accession>
<dbReference type="GO" id="GO:0036064">
    <property type="term" value="C:ciliary basal body"/>
    <property type="evidence" value="ECO:0007669"/>
    <property type="project" value="TreeGrafter"/>
</dbReference>
<dbReference type="GO" id="GO:1904491">
    <property type="term" value="P:protein localization to ciliary transition zone"/>
    <property type="evidence" value="ECO:0007669"/>
    <property type="project" value="TreeGrafter"/>
</dbReference>
<evidence type="ECO:0000259" key="1">
    <source>
        <dbReference type="Pfam" id="PF26015"/>
    </source>
</evidence>
<dbReference type="Pfam" id="PF26015">
    <property type="entry name" value="Ig_NPH4_3rd"/>
    <property type="match status" value="1"/>
</dbReference>
<dbReference type="EMBL" id="KB109639">
    <property type="protein sequence ID" value="ELK28061.1"/>
    <property type="molecule type" value="Genomic_DNA"/>
</dbReference>
<dbReference type="PANTHER" id="PTHR31043">
    <property type="entry name" value="NEPHROCYSTIN-4"/>
    <property type="match status" value="1"/>
</dbReference>
<organism evidence="3 4">
    <name type="scientific">Myotis davidii</name>
    <name type="common">David's myotis</name>
    <dbReference type="NCBI Taxonomy" id="225400"/>
    <lineage>
        <taxon>Eukaryota</taxon>
        <taxon>Metazoa</taxon>
        <taxon>Chordata</taxon>
        <taxon>Craniata</taxon>
        <taxon>Vertebrata</taxon>
        <taxon>Euteleostomi</taxon>
        <taxon>Mammalia</taxon>
        <taxon>Eutheria</taxon>
        <taxon>Laurasiatheria</taxon>
        <taxon>Chiroptera</taxon>
        <taxon>Yangochiroptera</taxon>
        <taxon>Vespertilionidae</taxon>
        <taxon>Myotis</taxon>
    </lineage>
</organism>